<gene>
    <name evidence="2" type="ORF">BaRGS_00001979</name>
</gene>
<dbReference type="AlphaFoldDB" id="A0ABD0M3U5"/>
<dbReference type="EMBL" id="JACVVK020000006">
    <property type="protein sequence ID" value="KAK7506504.1"/>
    <property type="molecule type" value="Genomic_DNA"/>
</dbReference>
<feature type="region of interest" description="Disordered" evidence="1">
    <location>
        <begin position="33"/>
        <end position="62"/>
    </location>
</feature>
<accession>A0ABD0M3U5</accession>
<dbReference type="Proteomes" id="UP001519460">
    <property type="component" value="Unassembled WGS sequence"/>
</dbReference>
<name>A0ABD0M3U5_9CAEN</name>
<evidence type="ECO:0000313" key="3">
    <source>
        <dbReference type="Proteomes" id="UP001519460"/>
    </source>
</evidence>
<feature type="region of interest" description="Disordered" evidence="1">
    <location>
        <begin position="92"/>
        <end position="117"/>
    </location>
</feature>
<evidence type="ECO:0000313" key="2">
    <source>
        <dbReference type="EMBL" id="KAK7506504.1"/>
    </source>
</evidence>
<proteinExistence type="predicted"/>
<protein>
    <submittedName>
        <fullName evidence="2">Uncharacterized protein</fullName>
    </submittedName>
</protein>
<keyword evidence="3" id="KW-1185">Reference proteome</keyword>
<comment type="caution">
    <text evidence="2">The sequence shown here is derived from an EMBL/GenBank/DDBJ whole genome shotgun (WGS) entry which is preliminary data.</text>
</comment>
<evidence type="ECO:0000256" key="1">
    <source>
        <dbReference type="SAM" id="MobiDB-lite"/>
    </source>
</evidence>
<organism evidence="2 3">
    <name type="scientific">Batillaria attramentaria</name>
    <dbReference type="NCBI Taxonomy" id="370345"/>
    <lineage>
        <taxon>Eukaryota</taxon>
        <taxon>Metazoa</taxon>
        <taxon>Spiralia</taxon>
        <taxon>Lophotrochozoa</taxon>
        <taxon>Mollusca</taxon>
        <taxon>Gastropoda</taxon>
        <taxon>Caenogastropoda</taxon>
        <taxon>Sorbeoconcha</taxon>
        <taxon>Cerithioidea</taxon>
        <taxon>Batillariidae</taxon>
        <taxon>Batillaria</taxon>
    </lineage>
</organism>
<sequence length="117" mass="13109">MWKTIVRLYRISLAPEQPVSALLSASRDRCNTGHLATAATSARPRQEREKNNLPGKNSTRMEEATVYPAIDAKHLPNSEALRVFSSYPIRAGNPLNKPVGRKRDGWKTRQMGRVPSL</sequence>
<reference evidence="2 3" key="1">
    <citation type="journal article" date="2023" name="Sci. Data">
        <title>Genome assembly of the Korean intertidal mud-creeper Batillaria attramentaria.</title>
        <authorList>
            <person name="Patra A.K."/>
            <person name="Ho P.T."/>
            <person name="Jun S."/>
            <person name="Lee S.J."/>
            <person name="Kim Y."/>
            <person name="Won Y.J."/>
        </authorList>
    </citation>
    <scope>NUCLEOTIDE SEQUENCE [LARGE SCALE GENOMIC DNA]</scope>
    <source>
        <strain evidence="2">Wonlab-2016</strain>
    </source>
</reference>